<dbReference type="Proteomes" id="UP000530186">
    <property type="component" value="Unassembled WGS sequence"/>
</dbReference>
<dbReference type="InterPro" id="IPR027417">
    <property type="entry name" value="P-loop_NTPase"/>
</dbReference>
<dbReference type="GO" id="GO:0016887">
    <property type="term" value="F:ATP hydrolysis activity"/>
    <property type="evidence" value="ECO:0007669"/>
    <property type="project" value="InterPro"/>
</dbReference>
<dbReference type="GeneID" id="303194915"/>
<dbReference type="PROSITE" id="PS00211">
    <property type="entry name" value="ABC_TRANSPORTER_1"/>
    <property type="match status" value="1"/>
</dbReference>
<feature type="domain" description="ABC transporter" evidence="5">
    <location>
        <begin position="6"/>
        <end position="229"/>
    </location>
</feature>
<dbReference type="PANTHER" id="PTHR43335:SF8">
    <property type="entry name" value="ABC TRANSPORTER, ATP-BINDING PROTEIN"/>
    <property type="match status" value="1"/>
</dbReference>
<dbReference type="InterPro" id="IPR022501">
    <property type="entry name" value="ABC_Gallidermin_ATP-bd"/>
</dbReference>
<dbReference type="PANTHER" id="PTHR43335">
    <property type="entry name" value="ABC TRANSPORTER, ATP-BINDING PROTEIN"/>
    <property type="match status" value="1"/>
</dbReference>
<gene>
    <name evidence="6" type="ORF">HZR21_05215</name>
</gene>
<accession>A0A7V8N0U2</accession>
<evidence type="ECO:0000313" key="7">
    <source>
        <dbReference type="Proteomes" id="UP000530186"/>
    </source>
</evidence>
<dbReference type="EMBL" id="JACBNY010000006">
    <property type="protein sequence ID" value="MBA0016550.1"/>
    <property type="molecule type" value="Genomic_DNA"/>
</dbReference>
<sequence length="233" mass="26513">MTNYILETVNLTKEVKHVTLVDDINLKVPEGEVYALLGANGAGKSTILKMLVGIFKPTRGKILFEENPWRRENLEKIGSLIEFAPLYGNLTALENLQVRCDLLNLPYEDIDEVLKIVDLSDTNKKKYKYFSVGMKQRLGIALALINHPKLLILDEPTIGLDPIGIQEMRDLILSFKEQGITIIISSHILSEVQEIADTIGIVREGRLVYQEKFERSKDLTELFMENVKEWSVK</sequence>
<dbReference type="NCBIfam" id="TIGR03740">
    <property type="entry name" value="galliderm_ABC"/>
    <property type="match status" value="1"/>
</dbReference>
<dbReference type="InterPro" id="IPR003439">
    <property type="entry name" value="ABC_transporter-like_ATP-bd"/>
</dbReference>
<evidence type="ECO:0000256" key="3">
    <source>
        <dbReference type="ARBA" id="ARBA00022741"/>
    </source>
</evidence>
<dbReference type="AlphaFoldDB" id="A0A7V8N0U2"/>
<dbReference type="SMART" id="SM00382">
    <property type="entry name" value="AAA"/>
    <property type="match status" value="1"/>
</dbReference>
<name>A0A7V8N0U2_9LACT</name>
<evidence type="ECO:0000256" key="4">
    <source>
        <dbReference type="ARBA" id="ARBA00022840"/>
    </source>
</evidence>
<evidence type="ECO:0000256" key="1">
    <source>
        <dbReference type="ARBA" id="ARBA00005417"/>
    </source>
</evidence>
<dbReference type="Gene3D" id="3.40.50.300">
    <property type="entry name" value="P-loop containing nucleotide triphosphate hydrolases"/>
    <property type="match status" value="1"/>
</dbReference>
<keyword evidence="3" id="KW-0547">Nucleotide-binding</keyword>
<dbReference type="InterPro" id="IPR017871">
    <property type="entry name" value="ABC_transporter-like_CS"/>
</dbReference>
<dbReference type="GO" id="GO:0005524">
    <property type="term" value="F:ATP binding"/>
    <property type="evidence" value="ECO:0007669"/>
    <property type="project" value="UniProtKB-KW"/>
</dbReference>
<dbReference type="InterPro" id="IPR003593">
    <property type="entry name" value="AAA+_ATPase"/>
</dbReference>
<dbReference type="PROSITE" id="PS50893">
    <property type="entry name" value="ABC_TRANSPORTER_2"/>
    <property type="match status" value="1"/>
</dbReference>
<dbReference type="SUPFAM" id="SSF52540">
    <property type="entry name" value="P-loop containing nucleoside triphosphate hydrolases"/>
    <property type="match status" value="1"/>
</dbReference>
<evidence type="ECO:0000259" key="5">
    <source>
        <dbReference type="PROSITE" id="PS50893"/>
    </source>
</evidence>
<proteinExistence type="inferred from homology"/>
<organism evidence="6 7">
    <name type="scientific">Pseudolactococcus laudensis</name>
    <dbReference type="NCBI Taxonomy" id="1494461"/>
    <lineage>
        <taxon>Bacteria</taxon>
        <taxon>Bacillati</taxon>
        <taxon>Bacillota</taxon>
        <taxon>Bacilli</taxon>
        <taxon>Lactobacillales</taxon>
        <taxon>Streptococcaceae</taxon>
        <taxon>Pseudolactococcus</taxon>
    </lineage>
</organism>
<protein>
    <submittedName>
        <fullName evidence="6">Lantibiotic protection ABC transporter ATP-binding subunit</fullName>
    </submittedName>
</protein>
<keyword evidence="2" id="KW-0813">Transport</keyword>
<keyword evidence="7" id="KW-1185">Reference proteome</keyword>
<comment type="caution">
    <text evidence="6">The sequence shown here is derived from an EMBL/GenBank/DDBJ whole genome shotgun (WGS) entry which is preliminary data.</text>
</comment>
<dbReference type="RefSeq" id="WP_180746744.1">
    <property type="nucleotide sequence ID" value="NZ_CBCRWQ010000007.1"/>
</dbReference>
<evidence type="ECO:0000313" key="6">
    <source>
        <dbReference type="EMBL" id="MBA0016550.1"/>
    </source>
</evidence>
<keyword evidence="4 6" id="KW-0067">ATP-binding</keyword>
<reference evidence="6 7" key="1">
    <citation type="submission" date="2020-07" db="EMBL/GenBank/DDBJ databases">
        <authorList>
            <person name="Hilgarth M."/>
            <person name="Werum V."/>
            <person name="Vogel R.F."/>
        </authorList>
    </citation>
    <scope>NUCLEOTIDE SEQUENCE [LARGE SCALE GENOMIC DNA]</scope>
    <source>
        <strain evidence="6 7">DSM 28961</strain>
    </source>
</reference>
<evidence type="ECO:0000256" key="2">
    <source>
        <dbReference type="ARBA" id="ARBA00022448"/>
    </source>
</evidence>
<comment type="similarity">
    <text evidence="1">Belongs to the ABC transporter superfamily.</text>
</comment>
<dbReference type="Pfam" id="PF00005">
    <property type="entry name" value="ABC_tran"/>
    <property type="match status" value="1"/>
</dbReference>